<feature type="compositionally biased region" description="Low complexity" evidence="1">
    <location>
        <begin position="58"/>
        <end position="71"/>
    </location>
</feature>
<sequence>MKATSNSDTNTRSPSPADIEMVDVDIFHDALESLPPEASADNKALVSARKESKQQGKSPSTPTDSPQTTFPFHNKAFLTKSTETNTTKKASYPSFQLTRTTETPHSHHHRTSPHKFRSRWAPYPLTTTGTEIQTDLQHALAARSRRQNRTRGWIGGKAKPRNDDEYIFNLETKEDEVRAVDYNSALQRALRLRSLRQDRSRGVVGPWRMRWGRVWDGVGGGGGGSGGVRRRKWGGRRESEGGEVVPCSSAQ</sequence>
<keyword evidence="3" id="KW-1185">Reference proteome</keyword>
<feature type="region of interest" description="Disordered" evidence="1">
    <location>
        <begin position="33"/>
        <end position="120"/>
    </location>
</feature>
<feature type="compositionally biased region" description="Basic residues" evidence="1">
    <location>
        <begin position="106"/>
        <end position="118"/>
    </location>
</feature>
<dbReference type="EMBL" id="ML119689">
    <property type="protein sequence ID" value="RPA80307.1"/>
    <property type="molecule type" value="Genomic_DNA"/>
</dbReference>
<feature type="region of interest" description="Disordered" evidence="1">
    <location>
        <begin position="1"/>
        <end position="21"/>
    </location>
</feature>
<proteinExistence type="predicted"/>
<evidence type="ECO:0000313" key="3">
    <source>
        <dbReference type="Proteomes" id="UP000275078"/>
    </source>
</evidence>
<reference evidence="2 3" key="1">
    <citation type="journal article" date="2018" name="Nat. Ecol. Evol.">
        <title>Pezizomycetes genomes reveal the molecular basis of ectomycorrhizal truffle lifestyle.</title>
        <authorList>
            <person name="Murat C."/>
            <person name="Payen T."/>
            <person name="Noel B."/>
            <person name="Kuo A."/>
            <person name="Morin E."/>
            <person name="Chen J."/>
            <person name="Kohler A."/>
            <person name="Krizsan K."/>
            <person name="Balestrini R."/>
            <person name="Da Silva C."/>
            <person name="Montanini B."/>
            <person name="Hainaut M."/>
            <person name="Levati E."/>
            <person name="Barry K.W."/>
            <person name="Belfiori B."/>
            <person name="Cichocki N."/>
            <person name="Clum A."/>
            <person name="Dockter R.B."/>
            <person name="Fauchery L."/>
            <person name="Guy J."/>
            <person name="Iotti M."/>
            <person name="Le Tacon F."/>
            <person name="Lindquist E.A."/>
            <person name="Lipzen A."/>
            <person name="Malagnac F."/>
            <person name="Mello A."/>
            <person name="Molinier V."/>
            <person name="Miyauchi S."/>
            <person name="Poulain J."/>
            <person name="Riccioni C."/>
            <person name="Rubini A."/>
            <person name="Sitrit Y."/>
            <person name="Splivallo R."/>
            <person name="Traeger S."/>
            <person name="Wang M."/>
            <person name="Zifcakova L."/>
            <person name="Wipf D."/>
            <person name="Zambonelli A."/>
            <person name="Paolocci F."/>
            <person name="Nowrousian M."/>
            <person name="Ottonello S."/>
            <person name="Baldrian P."/>
            <person name="Spatafora J.W."/>
            <person name="Henrissat B."/>
            <person name="Nagy L.G."/>
            <person name="Aury J.M."/>
            <person name="Wincker P."/>
            <person name="Grigoriev I.V."/>
            <person name="Bonfante P."/>
            <person name="Martin F.M."/>
        </authorList>
    </citation>
    <scope>NUCLEOTIDE SEQUENCE [LARGE SCALE GENOMIC DNA]</scope>
    <source>
        <strain evidence="2 3">RN42</strain>
    </source>
</reference>
<evidence type="ECO:0000313" key="2">
    <source>
        <dbReference type="EMBL" id="RPA80307.1"/>
    </source>
</evidence>
<protein>
    <submittedName>
        <fullName evidence="2">Uncharacterized protein</fullName>
    </submittedName>
</protein>
<feature type="region of interest" description="Disordered" evidence="1">
    <location>
        <begin position="218"/>
        <end position="251"/>
    </location>
</feature>
<organism evidence="2 3">
    <name type="scientific">Ascobolus immersus RN42</name>
    <dbReference type="NCBI Taxonomy" id="1160509"/>
    <lineage>
        <taxon>Eukaryota</taxon>
        <taxon>Fungi</taxon>
        <taxon>Dikarya</taxon>
        <taxon>Ascomycota</taxon>
        <taxon>Pezizomycotina</taxon>
        <taxon>Pezizomycetes</taxon>
        <taxon>Pezizales</taxon>
        <taxon>Ascobolaceae</taxon>
        <taxon>Ascobolus</taxon>
    </lineage>
</organism>
<dbReference type="AlphaFoldDB" id="A0A3N4I4B6"/>
<name>A0A3N4I4B6_ASCIM</name>
<gene>
    <name evidence="2" type="ORF">BJ508DRAFT_377182</name>
</gene>
<feature type="compositionally biased region" description="Gly residues" evidence="1">
    <location>
        <begin position="218"/>
        <end position="227"/>
    </location>
</feature>
<feature type="compositionally biased region" description="Polar residues" evidence="1">
    <location>
        <begin position="1"/>
        <end position="14"/>
    </location>
</feature>
<feature type="compositionally biased region" description="Polar residues" evidence="1">
    <location>
        <begin position="79"/>
        <end position="97"/>
    </location>
</feature>
<evidence type="ECO:0000256" key="1">
    <source>
        <dbReference type="SAM" id="MobiDB-lite"/>
    </source>
</evidence>
<dbReference type="Proteomes" id="UP000275078">
    <property type="component" value="Unassembled WGS sequence"/>
</dbReference>
<accession>A0A3N4I4B6</accession>